<evidence type="ECO:0000256" key="5">
    <source>
        <dbReference type="ARBA" id="ARBA00023242"/>
    </source>
</evidence>
<comment type="caution">
    <text evidence="9">The sequence shown here is derived from an EMBL/GenBank/DDBJ whole genome shotgun (WGS) entry which is preliminary data.</text>
</comment>
<evidence type="ECO:0000256" key="7">
    <source>
        <dbReference type="ARBA" id="ARBA00093657"/>
    </source>
</evidence>
<comment type="similarity">
    <text evidence="2">Belongs to the TAF12 family.</text>
</comment>
<dbReference type="InterPro" id="IPR037794">
    <property type="entry name" value="TAF12"/>
</dbReference>
<dbReference type="InterPro" id="IPR009072">
    <property type="entry name" value="Histone-fold"/>
</dbReference>
<dbReference type="OrthoDB" id="2193432at2759"/>
<evidence type="ECO:0000313" key="10">
    <source>
        <dbReference type="Proteomes" id="UP000242180"/>
    </source>
</evidence>
<evidence type="ECO:0000313" key="9">
    <source>
        <dbReference type="EMBL" id="ORY99416.1"/>
    </source>
</evidence>
<dbReference type="Pfam" id="PF03847">
    <property type="entry name" value="TFIID_20kDa"/>
    <property type="match status" value="1"/>
</dbReference>
<keyword evidence="9" id="KW-0648">Protein biosynthesis</keyword>
<evidence type="ECO:0000256" key="3">
    <source>
        <dbReference type="ARBA" id="ARBA00023015"/>
    </source>
</evidence>
<dbReference type="SUPFAM" id="SSF47113">
    <property type="entry name" value="Histone-fold"/>
    <property type="match status" value="1"/>
</dbReference>
<name>A0A1X2HLF8_SYNRA</name>
<keyword evidence="3" id="KW-0805">Transcription regulation</keyword>
<evidence type="ECO:0000256" key="4">
    <source>
        <dbReference type="ARBA" id="ARBA00023163"/>
    </source>
</evidence>
<dbReference type="PANTHER" id="PTHR12264">
    <property type="entry name" value="TRANSCRIPTION INITIATION FACTOR TFIID SUBUNIT 12"/>
    <property type="match status" value="1"/>
</dbReference>
<dbReference type="FunFam" id="1.10.20.10:FF:000011">
    <property type="entry name" value="Transcription initiation factor TFIID subunit 12"/>
    <property type="match status" value="1"/>
</dbReference>
<dbReference type="InterPro" id="IPR003228">
    <property type="entry name" value="TFIID_TAF12_dom"/>
</dbReference>
<keyword evidence="10" id="KW-1185">Reference proteome</keyword>
<evidence type="ECO:0000256" key="1">
    <source>
        <dbReference type="ARBA" id="ARBA00004123"/>
    </source>
</evidence>
<dbReference type="EMBL" id="MCGN01000003">
    <property type="protein sequence ID" value="ORY99416.1"/>
    <property type="molecule type" value="Genomic_DNA"/>
</dbReference>
<dbReference type="GO" id="GO:0000124">
    <property type="term" value="C:SAGA complex"/>
    <property type="evidence" value="ECO:0007669"/>
    <property type="project" value="InterPro"/>
</dbReference>
<evidence type="ECO:0000256" key="6">
    <source>
        <dbReference type="ARBA" id="ARBA00075089"/>
    </source>
</evidence>
<dbReference type="GO" id="GO:0046982">
    <property type="term" value="F:protein heterodimerization activity"/>
    <property type="evidence" value="ECO:0007669"/>
    <property type="project" value="InterPro"/>
</dbReference>
<reference evidence="9 10" key="1">
    <citation type="submission" date="2016-07" db="EMBL/GenBank/DDBJ databases">
        <title>Pervasive Adenine N6-methylation of Active Genes in Fungi.</title>
        <authorList>
            <consortium name="DOE Joint Genome Institute"/>
            <person name="Mondo S.J."/>
            <person name="Dannebaum R.O."/>
            <person name="Kuo R.C."/>
            <person name="Labutti K."/>
            <person name="Haridas S."/>
            <person name="Kuo A."/>
            <person name="Salamov A."/>
            <person name="Ahrendt S.R."/>
            <person name="Lipzen A."/>
            <person name="Sullivan W."/>
            <person name="Andreopoulos W.B."/>
            <person name="Clum A."/>
            <person name="Lindquist E."/>
            <person name="Daum C."/>
            <person name="Ramamoorthy G.K."/>
            <person name="Gryganskyi A."/>
            <person name="Culley D."/>
            <person name="Magnuson J.K."/>
            <person name="James T.Y."/>
            <person name="O'Malley M.A."/>
            <person name="Stajich J.E."/>
            <person name="Spatafora J.W."/>
            <person name="Visel A."/>
            <person name="Grigoriev I.V."/>
        </authorList>
    </citation>
    <scope>NUCLEOTIDE SEQUENCE [LARGE SCALE GENOMIC DNA]</scope>
    <source>
        <strain evidence="9 10">NRRL 2496</strain>
    </source>
</reference>
<dbReference type="STRING" id="13706.A0A1X2HLF8"/>
<evidence type="ECO:0000256" key="2">
    <source>
        <dbReference type="ARBA" id="ARBA00007530"/>
    </source>
</evidence>
<accession>A0A1X2HLF8</accession>
<protein>
    <recommendedName>
        <fullName evidence="6">TBP-associated factor 12</fullName>
    </recommendedName>
    <alternativeName>
        <fullName evidence="7">Transcription initiation factor TFIID subunit 12</fullName>
    </alternativeName>
</protein>
<dbReference type="GO" id="GO:0003677">
    <property type="term" value="F:DNA binding"/>
    <property type="evidence" value="ECO:0007669"/>
    <property type="project" value="TreeGrafter"/>
</dbReference>
<dbReference type="GO" id="GO:0051123">
    <property type="term" value="P:RNA polymerase II preinitiation complex assembly"/>
    <property type="evidence" value="ECO:0007669"/>
    <property type="project" value="TreeGrafter"/>
</dbReference>
<keyword evidence="9" id="KW-0396">Initiation factor</keyword>
<dbReference type="OMA" id="NSMPHEN"/>
<sequence>MRAPSATGDPDGVPRILTKRKIQDLVSQIDPQERLDPEVEDILLEIADEFIESTTAFACRLAKHRKSDTLEVKDLQLHLERNWNIRIPGFAADDIRTLRKPVIPASHQNKVQAVNAAKASGKKD</sequence>
<dbReference type="Gene3D" id="1.10.20.10">
    <property type="entry name" value="Histone, subunit A"/>
    <property type="match status" value="1"/>
</dbReference>
<dbReference type="GO" id="GO:0005669">
    <property type="term" value="C:transcription factor TFIID complex"/>
    <property type="evidence" value="ECO:0007669"/>
    <property type="project" value="InterPro"/>
</dbReference>
<dbReference type="Proteomes" id="UP000242180">
    <property type="component" value="Unassembled WGS sequence"/>
</dbReference>
<keyword evidence="4" id="KW-0804">Transcription</keyword>
<dbReference type="CDD" id="cd07981">
    <property type="entry name" value="HFD_TAF12"/>
    <property type="match status" value="1"/>
</dbReference>
<dbReference type="AlphaFoldDB" id="A0A1X2HLF8"/>
<comment type="subcellular location">
    <subcellularLocation>
        <location evidence="1">Nucleus</location>
    </subcellularLocation>
</comment>
<dbReference type="PANTHER" id="PTHR12264:SF21">
    <property type="entry name" value="TRANSCRIPTION INITIATION FACTOR TFIID SUBUNIT 12"/>
    <property type="match status" value="1"/>
</dbReference>
<keyword evidence="5" id="KW-0539">Nucleus</keyword>
<dbReference type="GO" id="GO:0003743">
    <property type="term" value="F:translation initiation factor activity"/>
    <property type="evidence" value="ECO:0007669"/>
    <property type="project" value="UniProtKB-KW"/>
</dbReference>
<feature type="domain" description="Transcription initiation factor TFIID subunit 12" evidence="8">
    <location>
        <begin position="18"/>
        <end position="85"/>
    </location>
</feature>
<dbReference type="InParanoid" id="A0A1X2HLF8"/>
<gene>
    <name evidence="9" type="ORF">BCR43DRAFT_436256</name>
</gene>
<evidence type="ECO:0000259" key="8">
    <source>
        <dbReference type="Pfam" id="PF03847"/>
    </source>
</evidence>
<dbReference type="GO" id="GO:0017025">
    <property type="term" value="F:TBP-class protein binding"/>
    <property type="evidence" value="ECO:0007669"/>
    <property type="project" value="TreeGrafter"/>
</dbReference>
<organism evidence="9 10">
    <name type="scientific">Syncephalastrum racemosum</name>
    <name type="common">Filamentous fungus</name>
    <dbReference type="NCBI Taxonomy" id="13706"/>
    <lineage>
        <taxon>Eukaryota</taxon>
        <taxon>Fungi</taxon>
        <taxon>Fungi incertae sedis</taxon>
        <taxon>Mucoromycota</taxon>
        <taxon>Mucoromycotina</taxon>
        <taxon>Mucoromycetes</taxon>
        <taxon>Mucorales</taxon>
        <taxon>Syncephalastraceae</taxon>
        <taxon>Syncephalastrum</taxon>
    </lineage>
</organism>
<proteinExistence type="inferred from homology"/>